<dbReference type="GO" id="GO:0016616">
    <property type="term" value="F:oxidoreductase activity, acting on the CH-OH group of donors, NAD or NADP as acceptor"/>
    <property type="evidence" value="ECO:0007669"/>
    <property type="project" value="TreeGrafter"/>
</dbReference>
<dbReference type="InterPro" id="IPR036291">
    <property type="entry name" value="NAD(P)-bd_dom_sf"/>
</dbReference>
<name>A0A5C6QFU0_9GAMM</name>
<dbReference type="Proteomes" id="UP000321822">
    <property type="component" value="Unassembled WGS sequence"/>
</dbReference>
<sequence>MKFMSVTDKVFSLLGFPKPALLKRYNGHNNLPNNVLVLNTAKKNNKNINQLLTKLRLNIIINKDDRLIEKSVESLVIDATNYQDENNYHTIYKLIHENLKYLSTNARIVLIAKSSQKSLSVEENTFSQALVGFSKSLAKEVGRKGSTVNIIFTSTNKITENPNALLGPLSFLLSAKSTFVSGQIFSINSNNIKIEATINKQKTAIVTGAAQGIGAAIAEKLSSEGYLVIGVDIEPMKAALTSTMEKIQGKAFILDVSDNSAGEQLVQLGKKHNGFDLIVHNAGITRDKTIGNMPEHWWQQTLNINLLSVMHINKELLNRNSINSGGRIVCLSSMNGIAGQGGQTNYACSKAGIIGYVSSISAELSTRNITINAVAPGFIETKMTTKMPFMLREMGRRMSALNQGGLPIDVAETVAFFASDNAYAISGQTVRVCGLNIIGA</sequence>
<dbReference type="Gene3D" id="3.40.50.720">
    <property type="entry name" value="NAD(P)-binding Rossmann-like Domain"/>
    <property type="match status" value="2"/>
</dbReference>
<dbReference type="SUPFAM" id="SSF51735">
    <property type="entry name" value="NAD(P)-binding Rossmann-fold domains"/>
    <property type="match status" value="2"/>
</dbReference>
<protein>
    <submittedName>
        <fullName evidence="2">3-oxoacyl-ACP reductase</fullName>
    </submittedName>
</protein>
<dbReference type="AlphaFoldDB" id="A0A5C6QFU0"/>
<dbReference type="FunFam" id="3.40.50.720:FF:000338">
    <property type="entry name" value="3-oxoacyl-ACP reductase FabG"/>
    <property type="match status" value="1"/>
</dbReference>
<gene>
    <name evidence="2" type="ORF">ESZ36_11425</name>
</gene>
<keyword evidence="3" id="KW-1185">Reference proteome</keyword>
<organism evidence="2 3">
    <name type="scientific">Colwellia demingiae</name>
    <dbReference type="NCBI Taxonomy" id="89401"/>
    <lineage>
        <taxon>Bacteria</taxon>
        <taxon>Pseudomonadati</taxon>
        <taxon>Pseudomonadota</taxon>
        <taxon>Gammaproteobacteria</taxon>
        <taxon>Alteromonadales</taxon>
        <taxon>Colwelliaceae</taxon>
        <taxon>Colwellia</taxon>
    </lineage>
</organism>
<dbReference type="PANTHER" id="PTHR42760:SF78">
    <property type="entry name" value="3-OXOACYL-[ACYL-CARRIER-PROTEIN] REDUCTASE [NADH]"/>
    <property type="match status" value="1"/>
</dbReference>
<dbReference type="InterPro" id="IPR002347">
    <property type="entry name" value="SDR_fam"/>
</dbReference>
<dbReference type="PRINTS" id="PR00081">
    <property type="entry name" value="GDHRDH"/>
</dbReference>
<proteinExistence type="inferred from homology"/>
<dbReference type="NCBIfam" id="NF006110">
    <property type="entry name" value="PRK08261.1"/>
    <property type="match status" value="1"/>
</dbReference>
<evidence type="ECO:0000256" key="1">
    <source>
        <dbReference type="ARBA" id="ARBA00006484"/>
    </source>
</evidence>
<evidence type="ECO:0000313" key="3">
    <source>
        <dbReference type="Proteomes" id="UP000321822"/>
    </source>
</evidence>
<dbReference type="Pfam" id="PF13561">
    <property type="entry name" value="adh_short_C2"/>
    <property type="match status" value="1"/>
</dbReference>
<evidence type="ECO:0000313" key="2">
    <source>
        <dbReference type="EMBL" id="TWX67894.1"/>
    </source>
</evidence>
<dbReference type="InterPro" id="IPR020904">
    <property type="entry name" value="Sc_DH/Rdtase_CS"/>
</dbReference>
<dbReference type="PROSITE" id="PS00061">
    <property type="entry name" value="ADH_SHORT"/>
    <property type="match status" value="1"/>
</dbReference>
<dbReference type="EMBL" id="VOLT01000005">
    <property type="protein sequence ID" value="TWX67894.1"/>
    <property type="molecule type" value="Genomic_DNA"/>
</dbReference>
<reference evidence="2 3" key="1">
    <citation type="submission" date="2019-07" db="EMBL/GenBank/DDBJ databases">
        <title>Genomes of sea-ice associated Colwellia species.</title>
        <authorList>
            <person name="Bowman J.P."/>
        </authorList>
    </citation>
    <scope>NUCLEOTIDE SEQUENCE [LARGE SCALE GENOMIC DNA]</scope>
    <source>
        <strain evidence="2 3">ACAM 459</strain>
    </source>
</reference>
<accession>A0A5C6QFU0</accession>
<dbReference type="PANTHER" id="PTHR42760">
    <property type="entry name" value="SHORT-CHAIN DEHYDROGENASES/REDUCTASES FAMILY MEMBER"/>
    <property type="match status" value="1"/>
</dbReference>
<comment type="caution">
    <text evidence="2">The sequence shown here is derived from an EMBL/GenBank/DDBJ whole genome shotgun (WGS) entry which is preliminary data.</text>
</comment>
<dbReference type="OrthoDB" id="9804774at2"/>
<comment type="similarity">
    <text evidence="1">Belongs to the short-chain dehydrogenases/reductases (SDR) family.</text>
</comment>
<dbReference type="PRINTS" id="PR00080">
    <property type="entry name" value="SDRFAMILY"/>
</dbReference>